<evidence type="ECO:0000256" key="6">
    <source>
        <dbReference type="ARBA" id="ARBA00022692"/>
    </source>
</evidence>
<dbReference type="EMBL" id="BAABFA010000010">
    <property type="protein sequence ID" value="GAA4464516.1"/>
    <property type="molecule type" value="Genomic_DNA"/>
</dbReference>
<evidence type="ECO:0000256" key="9">
    <source>
        <dbReference type="ARBA" id="ARBA00023136"/>
    </source>
</evidence>
<keyword evidence="9 14" id="KW-0472">Membrane</keyword>
<protein>
    <recommendedName>
        <fullName evidence="4 14">Undecaprenyl-diphosphatase</fullName>
        <ecNumber evidence="3 14">3.6.1.27</ecNumber>
    </recommendedName>
    <alternativeName>
        <fullName evidence="12 14">Bacitracin resistance protein</fullName>
    </alternativeName>
    <alternativeName>
        <fullName evidence="11 14">Undecaprenyl pyrophosphate phosphatase</fullName>
    </alternativeName>
</protein>
<keyword evidence="7 14" id="KW-0378">Hydrolase</keyword>
<name>A0ABP8NEJ0_9BACT</name>
<comment type="caution">
    <text evidence="15">The sequence shown here is derived from an EMBL/GenBank/DDBJ whole genome shotgun (WGS) entry which is preliminary data.</text>
</comment>
<evidence type="ECO:0000256" key="10">
    <source>
        <dbReference type="ARBA" id="ARBA00023251"/>
    </source>
</evidence>
<evidence type="ECO:0000256" key="12">
    <source>
        <dbReference type="ARBA" id="ARBA00032932"/>
    </source>
</evidence>
<dbReference type="NCBIfam" id="TIGR00753">
    <property type="entry name" value="undec_PP_bacA"/>
    <property type="match status" value="1"/>
</dbReference>
<comment type="function">
    <text evidence="14">Catalyzes the dephosphorylation of undecaprenyl diphosphate (UPP). Confers resistance to bacitracin.</text>
</comment>
<evidence type="ECO:0000256" key="5">
    <source>
        <dbReference type="ARBA" id="ARBA00022475"/>
    </source>
</evidence>
<dbReference type="HAMAP" id="MF_01006">
    <property type="entry name" value="Undec_diphosphatase"/>
    <property type="match status" value="1"/>
</dbReference>
<feature type="transmembrane region" description="Helical" evidence="14">
    <location>
        <begin position="79"/>
        <end position="97"/>
    </location>
</feature>
<keyword evidence="14" id="KW-0573">Peptidoglycan synthesis</keyword>
<dbReference type="PANTHER" id="PTHR30622">
    <property type="entry name" value="UNDECAPRENYL-DIPHOSPHATASE"/>
    <property type="match status" value="1"/>
</dbReference>
<dbReference type="Pfam" id="PF02673">
    <property type="entry name" value="BacA"/>
    <property type="match status" value="1"/>
</dbReference>
<evidence type="ECO:0000313" key="15">
    <source>
        <dbReference type="EMBL" id="GAA4464516.1"/>
    </source>
</evidence>
<dbReference type="EC" id="3.6.1.27" evidence="3 14"/>
<keyword evidence="16" id="KW-1185">Reference proteome</keyword>
<keyword evidence="6 14" id="KW-0812">Transmembrane</keyword>
<evidence type="ECO:0000256" key="1">
    <source>
        <dbReference type="ARBA" id="ARBA00004651"/>
    </source>
</evidence>
<sequence length="273" mass="30199">MTWLDTIILSIVEGVTEFLPISSTGHMIITDAIMNHGKTPTESEREFARLFEVCIQLGAILSVVTLYWRKFFDIKRLDLYFKLIVAVFPALAFGFLFSKKIDELLESPATVAVALLLGGIVLLFVDNLFSAKNRIENDGELSYKKGFMIGMWQVLAMIPGTSRSAATIIGGMQQGLTRRFAAEFSFFLAVPTMMAATGYKLLKATKEHPELLKDKDNLAMLGVGNIIAFVVALVAIKTFIGFLQKNSLRAFGVYRIVAAIIIFGLMYAGYIKG</sequence>
<evidence type="ECO:0000256" key="2">
    <source>
        <dbReference type="ARBA" id="ARBA00010621"/>
    </source>
</evidence>
<keyword evidence="10 14" id="KW-0046">Antibiotic resistance</keyword>
<keyword evidence="5 14" id="KW-1003">Cell membrane</keyword>
<organism evidence="15 16">
    <name type="scientific">Nemorincola caseinilytica</name>
    <dbReference type="NCBI Taxonomy" id="2054315"/>
    <lineage>
        <taxon>Bacteria</taxon>
        <taxon>Pseudomonadati</taxon>
        <taxon>Bacteroidota</taxon>
        <taxon>Chitinophagia</taxon>
        <taxon>Chitinophagales</taxon>
        <taxon>Chitinophagaceae</taxon>
        <taxon>Nemorincola</taxon>
    </lineage>
</organism>
<dbReference type="Proteomes" id="UP001500067">
    <property type="component" value="Unassembled WGS sequence"/>
</dbReference>
<comment type="miscellaneous">
    <text evidence="14">Bacitracin is thought to be involved in the inhibition of peptidoglycan synthesis by sequestering undecaprenyl diphosphate, thereby reducing the pool of lipid carrier available.</text>
</comment>
<evidence type="ECO:0000256" key="14">
    <source>
        <dbReference type="HAMAP-Rule" id="MF_01006"/>
    </source>
</evidence>
<accession>A0ABP8NEJ0</accession>
<comment type="similarity">
    <text evidence="2 14">Belongs to the UppP family.</text>
</comment>
<dbReference type="PANTHER" id="PTHR30622:SF3">
    <property type="entry name" value="UNDECAPRENYL-DIPHOSPHATASE"/>
    <property type="match status" value="1"/>
</dbReference>
<evidence type="ECO:0000256" key="4">
    <source>
        <dbReference type="ARBA" id="ARBA00021581"/>
    </source>
</evidence>
<proteinExistence type="inferred from homology"/>
<evidence type="ECO:0000256" key="3">
    <source>
        <dbReference type="ARBA" id="ARBA00012374"/>
    </source>
</evidence>
<keyword evidence="14" id="KW-0133">Cell shape</keyword>
<feature type="transmembrane region" description="Helical" evidence="14">
    <location>
        <begin position="219"/>
        <end position="240"/>
    </location>
</feature>
<feature type="transmembrane region" description="Helical" evidence="14">
    <location>
        <begin position="252"/>
        <end position="271"/>
    </location>
</feature>
<gene>
    <name evidence="14" type="primary">uppP</name>
    <name evidence="15" type="ORF">GCM10023093_15020</name>
</gene>
<feature type="transmembrane region" description="Helical" evidence="14">
    <location>
        <begin position="180"/>
        <end position="199"/>
    </location>
</feature>
<comment type="catalytic activity">
    <reaction evidence="13 14">
        <text>di-trans,octa-cis-undecaprenyl diphosphate + H2O = di-trans,octa-cis-undecaprenyl phosphate + phosphate + H(+)</text>
        <dbReference type="Rhea" id="RHEA:28094"/>
        <dbReference type="ChEBI" id="CHEBI:15377"/>
        <dbReference type="ChEBI" id="CHEBI:15378"/>
        <dbReference type="ChEBI" id="CHEBI:43474"/>
        <dbReference type="ChEBI" id="CHEBI:58405"/>
        <dbReference type="ChEBI" id="CHEBI:60392"/>
        <dbReference type="EC" id="3.6.1.27"/>
    </reaction>
</comment>
<evidence type="ECO:0000256" key="13">
    <source>
        <dbReference type="ARBA" id="ARBA00047594"/>
    </source>
</evidence>
<keyword evidence="8 14" id="KW-1133">Transmembrane helix</keyword>
<evidence type="ECO:0000256" key="7">
    <source>
        <dbReference type="ARBA" id="ARBA00022801"/>
    </source>
</evidence>
<dbReference type="RefSeq" id="WP_345080970.1">
    <property type="nucleotide sequence ID" value="NZ_BAABFA010000010.1"/>
</dbReference>
<feature type="transmembrane region" description="Helical" evidence="14">
    <location>
        <begin position="47"/>
        <end position="67"/>
    </location>
</feature>
<feature type="transmembrane region" description="Helical" evidence="14">
    <location>
        <begin position="109"/>
        <end position="129"/>
    </location>
</feature>
<comment type="subcellular location">
    <subcellularLocation>
        <location evidence="1 14">Cell membrane</location>
        <topology evidence="1 14">Multi-pass membrane protein</topology>
    </subcellularLocation>
</comment>
<evidence type="ECO:0000256" key="11">
    <source>
        <dbReference type="ARBA" id="ARBA00032707"/>
    </source>
</evidence>
<evidence type="ECO:0000256" key="8">
    <source>
        <dbReference type="ARBA" id="ARBA00022989"/>
    </source>
</evidence>
<evidence type="ECO:0000313" key="16">
    <source>
        <dbReference type="Proteomes" id="UP001500067"/>
    </source>
</evidence>
<dbReference type="NCBIfam" id="NF001390">
    <property type="entry name" value="PRK00281.1-4"/>
    <property type="match status" value="1"/>
</dbReference>
<reference evidence="16" key="1">
    <citation type="journal article" date="2019" name="Int. J. Syst. Evol. Microbiol.">
        <title>The Global Catalogue of Microorganisms (GCM) 10K type strain sequencing project: providing services to taxonomists for standard genome sequencing and annotation.</title>
        <authorList>
            <consortium name="The Broad Institute Genomics Platform"/>
            <consortium name="The Broad Institute Genome Sequencing Center for Infectious Disease"/>
            <person name="Wu L."/>
            <person name="Ma J."/>
        </authorList>
    </citation>
    <scope>NUCLEOTIDE SEQUENCE [LARGE SCALE GENOMIC DNA]</scope>
    <source>
        <strain evidence="16">JCM 32105</strain>
    </source>
</reference>
<dbReference type="InterPro" id="IPR003824">
    <property type="entry name" value="UppP"/>
</dbReference>
<keyword evidence="14" id="KW-0961">Cell wall biogenesis/degradation</keyword>